<dbReference type="Proteomes" id="UP000466931">
    <property type="component" value="Chromosome"/>
</dbReference>
<accession>A0A7I7XXS6</accession>
<protein>
    <submittedName>
        <fullName evidence="1">Uncharacterized protein</fullName>
    </submittedName>
</protein>
<reference evidence="1" key="2">
    <citation type="submission" date="2020-02" db="EMBL/GenBank/DDBJ databases">
        <authorList>
            <person name="Matsumoto Y."/>
            <person name="Motooka D."/>
            <person name="Nakamura S."/>
        </authorList>
    </citation>
    <scope>NUCLEOTIDE SEQUENCE</scope>
    <source>
        <strain evidence="1">JCM 13671</strain>
    </source>
</reference>
<dbReference type="OrthoDB" id="4762056at2"/>
<name>A0A7I7XXS6_9MYCO</name>
<dbReference type="RefSeq" id="WP_085151474.1">
    <property type="nucleotide sequence ID" value="NZ_AP022612.1"/>
</dbReference>
<keyword evidence="2" id="KW-1185">Reference proteome</keyword>
<organism evidence="1 2">
    <name type="scientific">Mycolicibacterium confluentis</name>
    <dbReference type="NCBI Taxonomy" id="28047"/>
    <lineage>
        <taxon>Bacteria</taxon>
        <taxon>Bacillati</taxon>
        <taxon>Actinomycetota</taxon>
        <taxon>Actinomycetes</taxon>
        <taxon>Mycobacteriales</taxon>
        <taxon>Mycobacteriaceae</taxon>
        <taxon>Mycolicibacterium</taxon>
    </lineage>
</organism>
<evidence type="ECO:0000313" key="1">
    <source>
        <dbReference type="EMBL" id="BBZ34077.1"/>
    </source>
</evidence>
<proteinExistence type="predicted"/>
<evidence type="ECO:0000313" key="2">
    <source>
        <dbReference type="Proteomes" id="UP000466931"/>
    </source>
</evidence>
<dbReference type="AlphaFoldDB" id="A0A7I7XXS6"/>
<gene>
    <name evidence="1" type="ORF">MCNF_26820</name>
</gene>
<reference evidence="1" key="1">
    <citation type="journal article" date="2019" name="Emerg. Microbes Infect.">
        <title>Comprehensive subspecies identification of 175 nontuberculous mycobacteria species based on 7547 genomic profiles.</title>
        <authorList>
            <person name="Matsumoto Y."/>
            <person name="Kinjo T."/>
            <person name="Motooka D."/>
            <person name="Nabeya D."/>
            <person name="Jung N."/>
            <person name="Uechi K."/>
            <person name="Horii T."/>
            <person name="Iida T."/>
            <person name="Fujita J."/>
            <person name="Nakamura S."/>
        </authorList>
    </citation>
    <scope>NUCLEOTIDE SEQUENCE [LARGE SCALE GENOMIC DNA]</scope>
    <source>
        <strain evidence="1">JCM 13671</strain>
    </source>
</reference>
<sequence>MNAWGNFSQRWRKRWSEDKGDVAVFSSVLVVVLLAVIALQASELRQRYPVITWGSVSDAFAAVGTISAVIVALWQSVVIRRQAKDSAKEAADRFEDEIKAASARTRQEVDAAEQRSQREQQAAAERHEAELEVQREVARTQRVHLREQEFKLALIRVSRAASAYTHELATMVEQTGRVVNMPTRQERADALRPISKKLGALAEDLSVEISGAHMLTNNDELHNALDAVNAAAMSGPLSESNFRNTVIMEGQDPDYTPIFMLMERLHRVIGDARRMAAELLLTGWD</sequence>
<dbReference type="EMBL" id="AP022612">
    <property type="protein sequence ID" value="BBZ34077.1"/>
    <property type="molecule type" value="Genomic_DNA"/>
</dbReference>